<feature type="compositionally biased region" description="Basic and acidic residues" evidence="1">
    <location>
        <begin position="522"/>
        <end position="534"/>
    </location>
</feature>
<feature type="compositionally biased region" description="Basic and acidic residues" evidence="1">
    <location>
        <begin position="622"/>
        <end position="672"/>
    </location>
</feature>
<feature type="compositionally biased region" description="Acidic residues" evidence="1">
    <location>
        <begin position="535"/>
        <end position="544"/>
    </location>
</feature>
<feature type="compositionally biased region" description="Basic and acidic residues" evidence="1">
    <location>
        <begin position="600"/>
        <end position="615"/>
    </location>
</feature>
<accession>A0A0M3HWU4</accession>
<feature type="compositionally biased region" description="Basic and acidic residues" evidence="1">
    <location>
        <begin position="192"/>
        <end position="204"/>
    </location>
</feature>
<dbReference type="Proteomes" id="UP000036681">
    <property type="component" value="Unplaced"/>
</dbReference>
<feature type="region of interest" description="Disordered" evidence="1">
    <location>
        <begin position="403"/>
        <end position="436"/>
    </location>
</feature>
<feature type="compositionally biased region" description="Basic and acidic residues" evidence="1">
    <location>
        <begin position="10"/>
        <end position="24"/>
    </location>
</feature>
<feature type="compositionally biased region" description="Basic and acidic residues" evidence="1">
    <location>
        <begin position="350"/>
        <end position="374"/>
    </location>
</feature>
<evidence type="ECO:0000313" key="2">
    <source>
        <dbReference type="Proteomes" id="UP000036681"/>
    </source>
</evidence>
<feature type="region of interest" description="Disordered" evidence="1">
    <location>
        <begin position="192"/>
        <end position="212"/>
    </location>
</feature>
<dbReference type="AlphaFoldDB" id="A0A0M3HWU4"/>
<feature type="compositionally biased region" description="Basic residues" evidence="1">
    <location>
        <begin position="725"/>
        <end position="741"/>
    </location>
</feature>
<keyword evidence="2" id="KW-1185">Reference proteome</keyword>
<feature type="compositionally biased region" description="Basic and acidic residues" evidence="1">
    <location>
        <begin position="426"/>
        <end position="436"/>
    </location>
</feature>
<evidence type="ECO:0000256" key="1">
    <source>
        <dbReference type="SAM" id="MobiDB-lite"/>
    </source>
</evidence>
<evidence type="ECO:0000313" key="3">
    <source>
        <dbReference type="WBParaSite" id="ALUE_0000767401-mRNA-1"/>
    </source>
</evidence>
<protein>
    <submittedName>
        <fullName evidence="3">Microtubule-associated protein futsch</fullName>
    </submittedName>
</protein>
<proteinExistence type="predicted"/>
<feature type="region of interest" description="Disordered" evidence="1">
    <location>
        <begin position="551"/>
        <end position="570"/>
    </location>
</feature>
<feature type="region of interest" description="Disordered" evidence="1">
    <location>
        <begin position="584"/>
        <end position="766"/>
    </location>
</feature>
<sequence length="901" mass="100976">MLGLSIVEQTMDRKRVPQGEQPKEDATLLANDHNGMDELGFEIDSNHLDETKDFIGVPMHIPHQPTAAQLENNSHLSTTTATLPPTTTFPTTTEKTTNIAGINTSIKNNNDVNSTITAASASGGTSDPGRAATFAKPATTVDAGVAPTSAATKPQATKSRDSKSKTITSENPIRNEQEPVKATFVEETGKMGKHADDKGEKMGSSHDGQLPRIDEASEFNENGERIHSEINDNEYSLLTVKDSDGKVISNQATMDFKKFERFIERMREDIHRIVEMEANRSAEMMNKTKIIDGNVTSDFRHGAAVREHNITHTAEKHHFKKEKKFIDSTASGQPQTNKQNYESNATTTGEKIRSEEGNFSRTETSKKDDPLPREIDDYKMTEAIEKLESGQLRNFQNIENRVVGKEQTTNEKGPRPFTEGDGGKLPQEERRTNDRGEVVHTEVYDASGFRTIPSTRHFTEDVFGNPTAQQDKNGKPLVEDDRGKLQVTERITNEKGEVVHSELISDDFTILQVTDKMGNKLSGEELRGEAKKESSEEDDFFVEESEIKTSIPTITKAQHSVDQTSDSERSGVLKKTINFSYTEHHVNEMNATNVQKGGTKHNDKEDERRQKEKNGSTKHKTEKNEKNTKDSERQTSDSKKMDKKNNATNSKSDHQKIGRIDKDKQNNQDIKKSTSSRNNHHEAQKKKGTNQSSTDIDEAAESVKSQHKEQKEEERKQGNTDMKKAAKSKKGHHGKQKKKERKEKSKNNKKNEKRKQKKPKAQPLKCLNETEVDLGVHLPEKRTNRLYEAGFSVANETSLIDDLSVHLWNLEQRNRTIDLKRLGDDPLDEEAPLYRMEDGAEPATAPPAPNFGLLKDDEIRAKADSLRSNTKHDTLSGGRASAHSFEETLAVIVAYNDTDFS</sequence>
<feature type="compositionally biased region" description="Polar residues" evidence="1">
    <location>
        <begin position="551"/>
        <end position="564"/>
    </location>
</feature>
<reference evidence="3" key="1">
    <citation type="submission" date="2016-03" db="UniProtKB">
        <authorList>
            <consortium name="WormBaseParasite"/>
        </authorList>
    </citation>
    <scope>IDENTIFICATION</scope>
</reference>
<feature type="region of interest" description="Disordered" evidence="1">
    <location>
        <begin position="521"/>
        <end position="546"/>
    </location>
</feature>
<feature type="region of interest" description="Disordered" evidence="1">
    <location>
        <begin position="145"/>
        <end position="177"/>
    </location>
</feature>
<name>A0A0M3HWU4_ASCLU</name>
<organism evidence="2 3">
    <name type="scientific">Ascaris lumbricoides</name>
    <name type="common">Giant roundworm</name>
    <dbReference type="NCBI Taxonomy" id="6252"/>
    <lineage>
        <taxon>Eukaryota</taxon>
        <taxon>Metazoa</taxon>
        <taxon>Ecdysozoa</taxon>
        <taxon>Nematoda</taxon>
        <taxon>Chromadorea</taxon>
        <taxon>Rhabditida</taxon>
        <taxon>Spirurina</taxon>
        <taxon>Ascaridomorpha</taxon>
        <taxon>Ascaridoidea</taxon>
        <taxon>Ascarididae</taxon>
        <taxon>Ascaris</taxon>
    </lineage>
</organism>
<feature type="compositionally biased region" description="Polar residues" evidence="1">
    <location>
        <begin position="328"/>
        <end position="349"/>
    </location>
</feature>
<dbReference type="WBParaSite" id="ALUE_0000767401-mRNA-1">
    <property type="protein sequence ID" value="ALUE_0000767401-mRNA-1"/>
    <property type="gene ID" value="ALUE_0000767401"/>
</dbReference>
<feature type="compositionally biased region" description="Basic and acidic residues" evidence="1">
    <location>
        <begin position="403"/>
        <end position="414"/>
    </location>
</feature>
<feature type="region of interest" description="Disordered" evidence="1">
    <location>
        <begin position="1"/>
        <end position="24"/>
    </location>
</feature>
<feature type="compositionally biased region" description="Basic and acidic residues" evidence="1">
    <location>
        <begin position="704"/>
        <end position="724"/>
    </location>
</feature>
<feature type="region of interest" description="Disordered" evidence="1">
    <location>
        <begin position="315"/>
        <end position="374"/>
    </location>
</feature>
<feature type="compositionally biased region" description="Basic residues" evidence="1">
    <location>
        <begin position="751"/>
        <end position="760"/>
    </location>
</feature>